<dbReference type="EMBL" id="JBIUZV010000006">
    <property type="protein sequence ID" value="MFJ3046558.1"/>
    <property type="molecule type" value="Genomic_DNA"/>
</dbReference>
<feature type="transmembrane region" description="Helical" evidence="1">
    <location>
        <begin position="56"/>
        <end position="76"/>
    </location>
</feature>
<reference evidence="2 3" key="1">
    <citation type="submission" date="2024-10" db="EMBL/GenBank/DDBJ databases">
        <title>The Natural Products Discovery Center: Release of the First 8490 Sequenced Strains for Exploring Actinobacteria Biosynthetic Diversity.</title>
        <authorList>
            <person name="Kalkreuter E."/>
            <person name="Kautsar S.A."/>
            <person name="Yang D."/>
            <person name="Bader C.D."/>
            <person name="Teijaro C.N."/>
            <person name="Fluegel L."/>
            <person name="Davis C.M."/>
            <person name="Simpson J.R."/>
            <person name="Lauterbach L."/>
            <person name="Steele A.D."/>
            <person name="Gui C."/>
            <person name="Meng S."/>
            <person name="Li G."/>
            <person name="Viehrig K."/>
            <person name="Ye F."/>
            <person name="Su P."/>
            <person name="Kiefer A.F."/>
            <person name="Nichols A."/>
            <person name="Cepeda A.J."/>
            <person name="Yan W."/>
            <person name="Fan B."/>
            <person name="Jiang Y."/>
            <person name="Adhikari A."/>
            <person name="Zheng C.-J."/>
            <person name="Schuster L."/>
            <person name="Cowan T.M."/>
            <person name="Smanski M.J."/>
            <person name="Chevrette M.G."/>
            <person name="De Carvalho L.P.S."/>
            <person name="Shen B."/>
        </authorList>
    </citation>
    <scope>NUCLEOTIDE SEQUENCE [LARGE SCALE GENOMIC DNA]</scope>
    <source>
        <strain evidence="2 3">NPDC087045</strain>
    </source>
</reference>
<keyword evidence="3" id="KW-1185">Reference proteome</keyword>
<gene>
    <name evidence="2" type="ORF">ACIPEN_12065</name>
</gene>
<keyword evidence="1" id="KW-0812">Transmembrane</keyword>
<comment type="caution">
    <text evidence="2">The sequence shown here is derived from an EMBL/GenBank/DDBJ whole genome shotgun (WGS) entry which is preliminary data.</text>
</comment>
<dbReference type="RefSeq" id="WP_402700712.1">
    <property type="nucleotide sequence ID" value="NZ_JBIUZV010000006.1"/>
</dbReference>
<dbReference type="Proteomes" id="UP001617427">
    <property type="component" value="Unassembled WGS sequence"/>
</dbReference>
<accession>A0ABW8EZU1</accession>
<keyword evidence="1" id="KW-1133">Transmembrane helix</keyword>
<evidence type="ECO:0008006" key="4">
    <source>
        <dbReference type="Google" id="ProtNLM"/>
    </source>
</evidence>
<name>A0ABW8EZU1_9BURK</name>
<protein>
    <recommendedName>
        <fullName evidence="4">Transmembrane protein</fullName>
    </recommendedName>
</protein>
<feature type="transmembrane region" description="Helical" evidence="1">
    <location>
        <begin position="15"/>
        <end position="35"/>
    </location>
</feature>
<evidence type="ECO:0000313" key="2">
    <source>
        <dbReference type="EMBL" id="MFJ3046558.1"/>
    </source>
</evidence>
<sequence>MEMVLGLFAGLLRMLAFYSVFYAIGSLILKVLTLGRYPHIRHLRENARQGFPEFELVAIFGLLCMIALVILCSKLMG</sequence>
<evidence type="ECO:0000313" key="3">
    <source>
        <dbReference type="Proteomes" id="UP001617427"/>
    </source>
</evidence>
<proteinExistence type="predicted"/>
<keyword evidence="1" id="KW-0472">Membrane</keyword>
<organism evidence="2 3">
    <name type="scientific">Herbaspirillum chlorophenolicum</name>
    <dbReference type="NCBI Taxonomy" id="211589"/>
    <lineage>
        <taxon>Bacteria</taxon>
        <taxon>Pseudomonadati</taxon>
        <taxon>Pseudomonadota</taxon>
        <taxon>Betaproteobacteria</taxon>
        <taxon>Burkholderiales</taxon>
        <taxon>Oxalobacteraceae</taxon>
        <taxon>Herbaspirillum</taxon>
    </lineage>
</organism>
<evidence type="ECO:0000256" key="1">
    <source>
        <dbReference type="SAM" id="Phobius"/>
    </source>
</evidence>